<feature type="transmembrane region" description="Helical" evidence="2">
    <location>
        <begin position="99"/>
        <end position="121"/>
    </location>
</feature>
<accession>A0A5J5KZR8</accession>
<dbReference type="OrthoDB" id="3831145at2"/>
<feature type="transmembrane region" description="Helical" evidence="2">
    <location>
        <begin position="133"/>
        <end position="150"/>
    </location>
</feature>
<comment type="caution">
    <text evidence="3">The sequence shown here is derived from an EMBL/GenBank/DDBJ whole genome shotgun (WGS) entry which is preliminary data.</text>
</comment>
<keyword evidence="2" id="KW-0472">Membrane</keyword>
<gene>
    <name evidence="3" type="ORF">FCK90_07280</name>
</gene>
<name>A0A5J5KZR8_9MICC</name>
<evidence type="ECO:0000313" key="3">
    <source>
        <dbReference type="EMBL" id="KAA9394276.1"/>
    </source>
</evidence>
<feature type="transmembrane region" description="Helical" evidence="2">
    <location>
        <begin position="45"/>
        <end position="68"/>
    </location>
</feature>
<organism evidence="3 4">
    <name type="scientific">Kocuria coralli</name>
    <dbReference type="NCBI Taxonomy" id="1461025"/>
    <lineage>
        <taxon>Bacteria</taxon>
        <taxon>Bacillati</taxon>
        <taxon>Actinomycetota</taxon>
        <taxon>Actinomycetes</taxon>
        <taxon>Micrococcales</taxon>
        <taxon>Micrococcaceae</taxon>
        <taxon>Kocuria</taxon>
    </lineage>
</organism>
<proteinExistence type="predicted"/>
<keyword evidence="2" id="KW-0812">Transmembrane</keyword>
<feature type="transmembrane region" description="Helical" evidence="2">
    <location>
        <begin position="162"/>
        <end position="186"/>
    </location>
</feature>
<dbReference type="EMBL" id="SZWF01000007">
    <property type="protein sequence ID" value="KAA9394276.1"/>
    <property type="molecule type" value="Genomic_DNA"/>
</dbReference>
<sequence>MTNAPQSPQYPEYPQNPQGGNKYGTAGYDPNQNFELTKPPQVDRLFQLTMASFVLYLISSVVGIVALFSDSTREVIREELESQGVASGAELDQFVNAGLIGGAVVMVIPLVIAIAGYALVLLGIKKRWGWSRILGIVLAILGTLFTAYGLRPTPEVTAAGGMYAVNLILGLLFIAVNVYWLVLAFNGKVAAWLGRRG</sequence>
<keyword evidence="2" id="KW-1133">Transmembrane helix</keyword>
<dbReference type="RefSeq" id="WP_158033647.1">
    <property type="nucleotide sequence ID" value="NZ_ML708616.1"/>
</dbReference>
<feature type="region of interest" description="Disordered" evidence="1">
    <location>
        <begin position="1"/>
        <end position="30"/>
    </location>
</feature>
<dbReference type="AlphaFoldDB" id="A0A5J5KZR8"/>
<feature type="compositionally biased region" description="Polar residues" evidence="1">
    <location>
        <begin position="1"/>
        <end position="19"/>
    </location>
</feature>
<protein>
    <submittedName>
        <fullName evidence="3">Uncharacterized protein</fullName>
    </submittedName>
</protein>
<evidence type="ECO:0000256" key="1">
    <source>
        <dbReference type="SAM" id="MobiDB-lite"/>
    </source>
</evidence>
<evidence type="ECO:0000256" key="2">
    <source>
        <dbReference type="SAM" id="Phobius"/>
    </source>
</evidence>
<keyword evidence="4" id="KW-1185">Reference proteome</keyword>
<evidence type="ECO:0000313" key="4">
    <source>
        <dbReference type="Proteomes" id="UP000325957"/>
    </source>
</evidence>
<reference evidence="3 4" key="1">
    <citation type="submission" date="2019-05" db="EMBL/GenBank/DDBJ databases">
        <title>Kocuria coralli sp. nov., a novel actinobacterium isolated from coral reef seawater.</title>
        <authorList>
            <person name="Li J."/>
        </authorList>
    </citation>
    <scope>NUCLEOTIDE SEQUENCE [LARGE SCALE GENOMIC DNA]</scope>
    <source>
        <strain evidence="3 4">SCSIO 13007</strain>
    </source>
</reference>
<dbReference type="Proteomes" id="UP000325957">
    <property type="component" value="Unassembled WGS sequence"/>
</dbReference>